<dbReference type="SUPFAM" id="SSF49785">
    <property type="entry name" value="Galactose-binding domain-like"/>
    <property type="match status" value="1"/>
</dbReference>
<protein>
    <recommendedName>
        <fullName evidence="1">NADH:ubiquinone oxidoreductase intermediate-associated protein 30 domain-containing protein</fullName>
    </recommendedName>
</protein>
<dbReference type="EMBL" id="GU942993">
    <property type="protein sequence ID" value="ADD93681.1"/>
    <property type="molecule type" value="Genomic_DNA"/>
</dbReference>
<reference evidence="2" key="1">
    <citation type="journal article" date="2010" name="ISME J.">
        <title>Metagenome of the Mediterranean deep chlorophyll maximum studied by direct and fosmid library 454 pyrosequencing.</title>
        <authorList>
            <person name="Ghai R."/>
            <person name="Martin-Cuadrado A.B."/>
            <person name="Molto A.G."/>
            <person name="Heredia I.G."/>
            <person name="Cabrera R."/>
            <person name="Martin J."/>
            <person name="Verdu M."/>
            <person name="Deschamps P."/>
            <person name="Moreira D."/>
            <person name="Lopez-Garcia P."/>
            <person name="Mira A."/>
            <person name="Rodriguez-Valera F."/>
        </authorList>
    </citation>
    <scope>NUCLEOTIDE SEQUENCE</scope>
</reference>
<dbReference type="InterPro" id="IPR008979">
    <property type="entry name" value="Galactose-bd-like_sf"/>
</dbReference>
<name>D6PD80_9BACT</name>
<accession>D6PD80</accession>
<organism evidence="2">
    <name type="scientific">uncultured marine bacterium MedDCM-OCT-S04-C749</name>
    <dbReference type="NCBI Taxonomy" id="743061"/>
    <lineage>
        <taxon>Bacteria</taxon>
        <taxon>environmental samples</taxon>
    </lineage>
</organism>
<feature type="domain" description="NADH:ubiquinone oxidoreductase intermediate-associated protein 30" evidence="1">
    <location>
        <begin position="8"/>
        <end position="64"/>
    </location>
</feature>
<dbReference type="Pfam" id="PF08547">
    <property type="entry name" value="CIA30"/>
    <property type="match status" value="1"/>
</dbReference>
<sequence length="76" mass="9026">MPYSIGRLAGYEGIKIKMKGNGEEYYLHIRNKSSRLPWQYYQASFKSDTVWREVKIPFKQFKKSSNFMKSALDQKP</sequence>
<dbReference type="AlphaFoldDB" id="D6PD80"/>
<dbReference type="Gene3D" id="2.60.120.430">
    <property type="entry name" value="Galactose-binding lectin"/>
    <property type="match status" value="1"/>
</dbReference>
<evidence type="ECO:0000313" key="2">
    <source>
        <dbReference type="EMBL" id="ADD93681.1"/>
    </source>
</evidence>
<dbReference type="InterPro" id="IPR013857">
    <property type="entry name" value="NADH-UbQ_OxRdtase-assoc_prot30"/>
</dbReference>
<evidence type="ECO:0000259" key="1">
    <source>
        <dbReference type="Pfam" id="PF08547"/>
    </source>
</evidence>
<proteinExistence type="predicted"/>